<reference evidence="1" key="2">
    <citation type="journal article" date="2024" name="Plant">
        <title>Genomic evolution and insights into agronomic trait innovations of Sesamum species.</title>
        <authorList>
            <person name="Miao H."/>
            <person name="Wang L."/>
            <person name="Qu L."/>
            <person name="Liu H."/>
            <person name="Sun Y."/>
            <person name="Le M."/>
            <person name="Wang Q."/>
            <person name="Wei S."/>
            <person name="Zheng Y."/>
            <person name="Lin W."/>
            <person name="Duan Y."/>
            <person name="Cao H."/>
            <person name="Xiong S."/>
            <person name="Wang X."/>
            <person name="Wei L."/>
            <person name="Li C."/>
            <person name="Ma Q."/>
            <person name="Ju M."/>
            <person name="Zhao R."/>
            <person name="Li G."/>
            <person name="Mu C."/>
            <person name="Tian Q."/>
            <person name="Mei H."/>
            <person name="Zhang T."/>
            <person name="Gao T."/>
            <person name="Zhang H."/>
        </authorList>
    </citation>
    <scope>NUCLEOTIDE SEQUENCE</scope>
    <source>
        <strain evidence="1">G02</strain>
    </source>
</reference>
<protein>
    <submittedName>
        <fullName evidence="1">Uncharacterized protein</fullName>
    </submittedName>
</protein>
<dbReference type="AlphaFoldDB" id="A0AAW2QHM9"/>
<reference evidence="1" key="1">
    <citation type="submission" date="2020-06" db="EMBL/GenBank/DDBJ databases">
        <authorList>
            <person name="Li T."/>
            <person name="Hu X."/>
            <person name="Zhang T."/>
            <person name="Song X."/>
            <person name="Zhang H."/>
            <person name="Dai N."/>
            <person name="Sheng W."/>
            <person name="Hou X."/>
            <person name="Wei L."/>
        </authorList>
    </citation>
    <scope>NUCLEOTIDE SEQUENCE</scope>
    <source>
        <strain evidence="1">G02</strain>
        <tissue evidence="1">Leaf</tissue>
    </source>
</reference>
<name>A0AAW2QHM9_SESRA</name>
<organism evidence="1">
    <name type="scientific">Sesamum radiatum</name>
    <name type="common">Black benniseed</name>
    <dbReference type="NCBI Taxonomy" id="300843"/>
    <lineage>
        <taxon>Eukaryota</taxon>
        <taxon>Viridiplantae</taxon>
        <taxon>Streptophyta</taxon>
        <taxon>Embryophyta</taxon>
        <taxon>Tracheophyta</taxon>
        <taxon>Spermatophyta</taxon>
        <taxon>Magnoliopsida</taxon>
        <taxon>eudicotyledons</taxon>
        <taxon>Gunneridae</taxon>
        <taxon>Pentapetalae</taxon>
        <taxon>asterids</taxon>
        <taxon>lamiids</taxon>
        <taxon>Lamiales</taxon>
        <taxon>Pedaliaceae</taxon>
        <taxon>Sesamum</taxon>
    </lineage>
</organism>
<dbReference type="EMBL" id="JACGWJ010000015">
    <property type="protein sequence ID" value="KAL0367309.1"/>
    <property type="molecule type" value="Genomic_DNA"/>
</dbReference>
<sequence length="172" mass="19254">MMSHRIPGEFQGHTLWNRFYMLLFNRFRYIIFPGRSLSPGRALSSGIRARFVAAVSDSSQRSLVACQWLAGRGSLTDLVILLTCRGRWASGGRGRLGQRPRSLALLQLTREVAWIAWSQQAAVRSTLARPGDWRPQQVADQAGSELAVTCDLLTCDPLNSWAVLFLKNCFCI</sequence>
<accession>A0AAW2QHM9</accession>
<comment type="caution">
    <text evidence="1">The sequence shown here is derived from an EMBL/GenBank/DDBJ whole genome shotgun (WGS) entry which is preliminary data.</text>
</comment>
<evidence type="ECO:0000313" key="1">
    <source>
        <dbReference type="EMBL" id="KAL0367309.1"/>
    </source>
</evidence>
<proteinExistence type="predicted"/>
<gene>
    <name evidence="1" type="ORF">Sradi_3621000</name>
</gene>